<evidence type="ECO:0000313" key="2">
    <source>
        <dbReference type="EMBL" id="GAA3166888.1"/>
    </source>
</evidence>
<evidence type="ECO:0000256" key="1">
    <source>
        <dbReference type="SAM" id="Phobius"/>
    </source>
</evidence>
<accession>A0ABP6P585</accession>
<keyword evidence="1" id="KW-0812">Transmembrane</keyword>
<gene>
    <name evidence="2" type="ORF">GCM10010531_19420</name>
</gene>
<sequence>MPYAEAFLPNPWLMGVVLIAIAPVLWWLAPDIARDLRDGAQMLWPRRIWRRRPPPRFLRALHGLYVGLARFTAMLTCVGGVAMLVVAAT</sequence>
<dbReference type="RefSeq" id="WP_344688644.1">
    <property type="nucleotide sequence ID" value="NZ_BAAAVV010000004.1"/>
</dbReference>
<keyword evidence="1" id="KW-0472">Membrane</keyword>
<reference evidence="3" key="1">
    <citation type="journal article" date="2019" name="Int. J. Syst. Evol. Microbiol.">
        <title>The Global Catalogue of Microorganisms (GCM) 10K type strain sequencing project: providing services to taxonomists for standard genome sequencing and annotation.</title>
        <authorList>
            <consortium name="The Broad Institute Genomics Platform"/>
            <consortium name="The Broad Institute Genome Sequencing Center for Infectious Disease"/>
            <person name="Wu L."/>
            <person name="Ma J."/>
        </authorList>
    </citation>
    <scope>NUCLEOTIDE SEQUENCE [LARGE SCALE GENOMIC DNA]</scope>
    <source>
        <strain evidence="3">JCM 15614</strain>
    </source>
</reference>
<evidence type="ECO:0008006" key="4">
    <source>
        <dbReference type="Google" id="ProtNLM"/>
    </source>
</evidence>
<name>A0ABP6P585_9ACTN</name>
<keyword evidence="1" id="KW-1133">Transmembrane helix</keyword>
<proteinExistence type="predicted"/>
<dbReference type="Proteomes" id="UP001499924">
    <property type="component" value="Unassembled WGS sequence"/>
</dbReference>
<organism evidence="2 3">
    <name type="scientific">Blastococcus jejuensis</name>
    <dbReference type="NCBI Taxonomy" id="351224"/>
    <lineage>
        <taxon>Bacteria</taxon>
        <taxon>Bacillati</taxon>
        <taxon>Actinomycetota</taxon>
        <taxon>Actinomycetes</taxon>
        <taxon>Geodermatophilales</taxon>
        <taxon>Geodermatophilaceae</taxon>
        <taxon>Blastococcus</taxon>
    </lineage>
</organism>
<comment type="caution">
    <text evidence="2">The sequence shown here is derived from an EMBL/GenBank/DDBJ whole genome shotgun (WGS) entry which is preliminary data.</text>
</comment>
<keyword evidence="3" id="KW-1185">Reference proteome</keyword>
<protein>
    <recommendedName>
        <fullName evidence="4">Aerotolerance regulator N-terminal domain-containing protein</fullName>
    </recommendedName>
</protein>
<dbReference type="EMBL" id="BAAAVV010000004">
    <property type="protein sequence ID" value="GAA3166888.1"/>
    <property type="molecule type" value="Genomic_DNA"/>
</dbReference>
<feature type="transmembrane region" description="Helical" evidence="1">
    <location>
        <begin position="60"/>
        <end position="88"/>
    </location>
</feature>
<feature type="transmembrane region" description="Helical" evidence="1">
    <location>
        <begin position="12"/>
        <end position="29"/>
    </location>
</feature>
<evidence type="ECO:0000313" key="3">
    <source>
        <dbReference type="Proteomes" id="UP001499924"/>
    </source>
</evidence>